<dbReference type="Gene3D" id="3.40.50.720">
    <property type="entry name" value="NAD(P)-binding Rossmann-like Domain"/>
    <property type="match status" value="1"/>
</dbReference>
<dbReference type="PANTHER" id="PTHR43008:SF4">
    <property type="entry name" value="CHAIN DEHYDROGENASE, PUTATIVE (AFU_ORTHOLOGUE AFUA_4G08710)-RELATED"/>
    <property type="match status" value="1"/>
</dbReference>
<evidence type="ECO:0000256" key="2">
    <source>
        <dbReference type="ARBA" id="ARBA00023002"/>
    </source>
</evidence>
<proteinExistence type="inferred from homology"/>
<dbReference type="AlphaFoldDB" id="A0A9W4XM87"/>
<dbReference type="PRINTS" id="PR00081">
    <property type="entry name" value="GDHRDH"/>
</dbReference>
<dbReference type="InterPro" id="IPR002347">
    <property type="entry name" value="SDR_fam"/>
</dbReference>
<evidence type="ECO:0000313" key="5">
    <source>
        <dbReference type="Proteomes" id="UP001152607"/>
    </source>
</evidence>
<dbReference type="OrthoDB" id="1933717at2759"/>
<dbReference type="CDD" id="cd05233">
    <property type="entry name" value="SDR_c"/>
    <property type="match status" value="1"/>
</dbReference>
<dbReference type="EMBL" id="CAOQHR010000004">
    <property type="protein sequence ID" value="CAI6333680.1"/>
    <property type="molecule type" value="Genomic_DNA"/>
</dbReference>
<evidence type="ECO:0000313" key="4">
    <source>
        <dbReference type="EMBL" id="CAI6333680.1"/>
    </source>
</evidence>
<protein>
    <submittedName>
        <fullName evidence="4">Uncharacterized protein</fullName>
    </submittedName>
</protein>
<sequence>MPSQNSDAQQASTFTPTTHTHPSPSLAPTTNKLATPLTVCIIGASRGIGAGIASSYARALAPTSTLYLVARPSSTTTLSAVQKTAQSLNPSITVIPLYADITSASSVADLASSIKQHGSPSLDVIVLNSGWAGPEVVLDMTKGKPGDFKDVFDINAIGTFHVIHYLLPLVMADGRDGDGGGVRQLIVVSSFASLLTTGPIANTAYCVSKMAQLRMVEFAGEQFGGGGDAGGVDCVCVHPGAVLTEQADETCPDVFRPYLTDDVELCGAFCVWISREKRAWLNGRLLSAKWDVDELVAKKDSIVEQDLLKMRLRMEGTSSLPAV</sequence>
<dbReference type="InterPro" id="IPR036291">
    <property type="entry name" value="NAD(P)-bd_dom_sf"/>
</dbReference>
<accession>A0A9W4XM87</accession>
<comment type="caution">
    <text evidence="4">The sequence shown here is derived from an EMBL/GenBank/DDBJ whole genome shotgun (WGS) entry which is preliminary data.</text>
</comment>
<feature type="compositionally biased region" description="Polar residues" evidence="3">
    <location>
        <begin position="1"/>
        <end position="10"/>
    </location>
</feature>
<keyword evidence="5" id="KW-1185">Reference proteome</keyword>
<feature type="compositionally biased region" description="Low complexity" evidence="3">
    <location>
        <begin position="11"/>
        <end position="30"/>
    </location>
</feature>
<comment type="similarity">
    <text evidence="1">Belongs to the short-chain dehydrogenases/reductases (SDR) family.</text>
</comment>
<dbReference type="GO" id="GO:0016616">
    <property type="term" value="F:oxidoreductase activity, acting on the CH-OH group of donors, NAD or NADP as acceptor"/>
    <property type="evidence" value="ECO:0007669"/>
    <property type="project" value="UniProtKB-ARBA"/>
</dbReference>
<evidence type="ECO:0000256" key="3">
    <source>
        <dbReference type="SAM" id="MobiDB-lite"/>
    </source>
</evidence>
<dbReference type="SUPFAM" id="SSF51735">
    <property type="entry name" value="NAD(P)-binding Rossmann-fold domains"/>
    <property type="match status" value="1"/>
</dbReference>
<reference evidence="4" key="1">
    <citation type="submission" date="2023-01" db="EMBL/GenBank/DDBJ databases">
        <authorList>
            <person name="Van Ghelder C."/>
            <person name="Rancurel C."/>
        </authorList>
    </citation>
    <scope>NUCLEOTIDE SEQUENCE</scope>
    <source>
        <strain evidence="4">CNCM I-4278</strain>
    </source>
</reference>
<keyword evidence="2" id="KW-0560">Oxidoreductase</keyword>
<feature type="region of interest" description="Disordered" evidence="3">
    <location>
        <begin position="1"/>
        <end position="30"/>
    </location>
</feature>
<evidence type="ECO:0000256" key="1">
    <source>
        <dbReference type="ARBA" id="ARBA00006484"/>
    </source>
</evidence>
<dbReference type="PANTHER" id="PTHR43008">
    <property type="entry name" value="BENZIL REDUCTASE"/>
    <property type="match status" value="1"/>
</dbReference>
<dbReference type="GO" id="GO:0050664">
    <property type="term" value="F:oxidoreductase activity, acting on NAD(P)H, oxygen as acceptor"/>
    <property type="evidence" value="ECO:0007669"/>
    <property type="project" value="TreeGrafter"/>
</dbReference>
<dbReference type="Proteomes" id="UP001152607">
    <property type="component" value="Unassembled WGS sequence"/>
</dbReference>
<name>A0A9W4XM87_9PLEO</name>
<dbReference type="Pfam" id="PF00106">
    <property type="entry name" value="adh_short"/>
    <property type="match status" value="1"/>
</dbReference>
<organism evidence="4 5">
    <name type="scientific">Periconia digitata</name>
    <dbReference type="NCBI Taxonomy" id="1303443"/>
    <lineage>
        <taxon>Eukaryota</taxon>
        <taxon>Fungi</taxon>
        <taxon>Dikarya</taxon>
        <taxon>Ascomycota</taxon>
        <taxon>Pezizomycotina</taxon>
        <taxon>Dothideomycetes</taxon>
        <taxon>Pleosporomycetidae</taxon>
        <taxon>Pleosporales</taxon>
        <taxon>Massarineae</taxon>
        <taxon>Periconiaceae</taxon>
        <taxon>Periconia</taxon>
    </lineage>
</organism>
<gene>
    <name evidence="4" type="ORF">PDIGIT_LOCUS6728</name>
</gene>